<dbReference type="PIRSF" id="PIRSF001492">
    <property type="entry name" value="IPGAM"/>
    <property type="match status" value="1"/>
</dbReference>
<dbReference type="Gene3D" id="3.40.720.10">
    <property type="entry name" value="Alkaline Phosphatase, subunit A"/>
    <property type="match status" value="1"/>
</dbReference>
<evidence type="ECO:0000256" key="6">
    <source>
        <dbReference type="ARBA" id="ARBA00023152"/>
    </source>
</evidence>
<dbReference type="HAMAP" id="MF_01038">
    <property type="entry name" value="GpmI"/>
    <property type="match status" value="1"/>
</dbReference>
<dbReference type="UniPathway" id="UPA00109">
    <property type="reaction ID" value="UER00186"/>
</dbReference>
<dbReference type="SUPFAM" id="SSF64158">
    <property type="entry name" value="2,3-Bisphosphoglycerate-independent phosphoglycerate mutase, substrate-binding domain"/>
    <property type="match status" value="1"/>
</dbReference>
<keyword evidence="17" id="KW-1185">Reference proteome</keyword>
<dbReference type="PANTHER" id="PTHR31637">
    <property type="entry name" value="2,3-BISPHOSPHOGLYCERATE-INDEPENDENT PHOSPHOGLYCERATE MUTASE"/>
    <property type="match status" value="1"/>
</dbReference>
<reference evidence="17" key="1">
    <citation type="submission" date="2015-05" db="EMBL/GenBank/DDBJ databases">
        <authorList>
            <person name="Collingro A."/>
        </authorList>
    </citation>
    <scope>NUCLEOTIDE SEQUENCE [LARGE SCALE GENOMIC DNA]</scope>
    <source>
        <strain evidence="17">Ps</strain>
    </source>
</reference>
<feature type="binding site" evidence="9 13">
    <location>
        <position position="403"/>
    </location>
    <ligand>
        <name>Mn(2+)</name>
        <dbReference type="ChEBI" id="CHEBI:29035"/>
        <label>1</label>
    </ligand>
</feature>
<evidence type="ECO:0000256" key="12">
    <source>
        <dbReference type="PIRSR" id="PIRSR001492-2"/>
    </source>
</evidence>
<feature type="binding site" evidence="9 13">
    <location>
        <position position="459"/>
    </location>
    <ligand>
        <name>Mn(2+)</name>
        <dbReference type="ChEBI" id="CHEBI:29035"/>
        <label>1</label>
    </ligand>
</feature>
<dbReference type="EC" id="5.4.2.12" evidence="9 10"/>
<gene>
    <name evidence="9" type="primary">gpmI</name>
    <name evidence="16" type="ORF">HEPPS_01680</name>
</gene>
<sequence length="516" mass="58070">MNMNTKDKKKPVALVILDGYGQAPAGKGNAVKLAKSPNITKWTKEFPNILMNTGGKFVGLPDGQMGNSEVGHMNIGAGRVVYQSLALINKEVEEDNLKDNKVLLKAINHAKKNNSNFHIMGLCSKGGVHAHIDHIIALAKIVESNGVNVYVHAFTDGRDVSPTSSKESIKKIYDANIKVASISGRYYAMDRDKRWERIKLAYDVISNRKGKSFNNIFDYINDQYKQKITDEFLIPAYNSNFDAKIKDNDTILFANFRSDRAREMSHMLVGSNEKVTNYDYKVSDRRNNIFYATMREYAGIKSHVLYPAHHMKHLLGEILENHKLVQMRAAETEKYPHVTFFLDGQQEIPKKHEIRVLVNSPKVATYDLKPEMSAYELTDKIIANSEDVDVFIINYAQTDMVGHTGSIPAAIKACETADKMLKKLYDHIVLKMNGIMIITADHGNSDVMLTKEGKPMTAHSLNPVLTLITSKDVKFKAKFKDKNNIKAKLADLAPTMLHLLEIKIPKEMTGEVLIED</sequence>
<comment type="cofactor">
    <cofactor evidence="9">
        <name>Mn(2+)</name>
        <dbReference type="ChEBI" id="CHEBI:29035"/>
    </cofactor>
    <text evidence="9">Binds 2 manganese ions per subunit.</text>
</comment>
<comment type="catalytic activity">
    <reaction evidence="1 9">
        <text>(2R)-2-phosphoglycerate = (2R)-3-phosphoglycerate</text>
        <dbReference type="Rhea" id="RHEA:15901"/>
        <dbReference type="ChEBI" id="CHEBI:58272"/>
        <dbReference type="ChEBI" id="CHEBI:58289"/>
        <dbReference type="EC" id="5.4.2.12"/>
    </reaction>
</comment>
<dbReference type="FunFam" id="3.40.1450.10:FF:000002">
    <property type="entry name" value="2,3-bisphosphoglycerate-independent phosphoglycerate mutase"/>
    <property type="match status" value="1"/>
</dbReference>
<keyword evidence="6 9" id="KW-0324">Glycolysis</keyword>
<feature type="binding site" evidence="9 13">
    <location>
        <position position="18"/>
    </location>
    <ligand>
        <name>Mn(2+)</name>
        <dbReference type="ChEBI" id="CHEBI:29035"/>
        <label>2</label>
    </ligand>
</feature>
<dbReference type="InterPro" id="IPR005995">
    <property type="entry name" value="Pgm_bpd_ind"/>
</dbReference>
<evidence type="ECO:0000256" key="3">
    <source>
        <dbReference type="ARBA" id="ARBA00004798"/>
    </source>
</evidence>
<keyword evidence="5 9" id="KW-0479">Metal-binding</keyword>
<proteinExistence type="inferred from homology"/>
<dbReference type="InterPro" id="IPR036646">
    <property type="entry name" value="PGAM_B_sf"/>
</dbReference>
<evidence type="ECO:0000256" key="5">
    <source>
        <dbReference type="ARBA" id="ARBA00022723"/>
    </source>
</evidence>
<evidence type="ECO:0000256" key="7">
    <source>
        <dbReference type="ARBA" id="ARBA00023211"/>
    </source>
</evidence>
<feature type="active site" description="Phosphoserine intermediate" evidence="9 11">
    <location>
        <position position="68"/>
    </location>
</feature>
<evidence type="ECO:0000256" key="13">
    <source>
        <dbReference type="PIRSR" id="PIRSR001492-3"/>
    </source>
</evidence>
<dbReference type="Gene3D" id="3.40.1450.10">
    <property type="entry name" value="BPG-independent phosphoglycerate mutase, domain B"/>
    <property type="match status" value="1"/>
</dbReference>
<keyword evidence="7 9" id="KW-0464">Manganese</keyword>
<dbReference type="Pfam" id="PF01676">
    <property type="entry name" value="Metalloenzyme"/>
    <property type="match status" value="1"/>
</dbReference>
<dbReference type="GO" id="GO:0006007">
    <property type="term" value="P:glucose catabolic process"/>
    <property type="evidence" value="ECO:0007669"/>
    <property type="project" value="InterPro"/>
</dbReference>
<feature type="binding site" evidence="9 12">
    <location>
        <position position="129"/>
    </location>
    <ligand>
        <name>substrate</name>
    </ligand>
</feature>
<dbReference type="CDD" id="cd16010">
    <property type="entry name" value="iPGM"/>
    <property type="match status" value="1"/>
</dbReference>
<feature type="binding site" evidence="9 12">
    <location>
        <position position="334"/>
    </location>
    <ligand>
        <name>substrate</name>
    </ligand>
</feature>
<feature type="binding site" evidence="9 13">
    <location>
        <position position="441"/>
    </location>
    <ligand>
        <name>Mn(2+)</name>
        <dbReference type="ChEBI" id="CHEBI:29035"/>
        <label>2</label>
    </ligand>
</feature>
<dbReference type="InterPro" id="IPR017850">
    <property type="entry name" value="Alkaline_phosphatase_core_sf"/>
</dbReference>
<feature type="binding site" evidence="9 13">
    <location>
        <position position="399"/>
    </location>
    <ligand>
        <name>Mn(2+)</name>
        <dbReference type="ChEBI" id="CHEBI:29035"/>
        <label>1</label>
    </ligand>
</feature>
<protein>
    <recommendedName>
        <fullName evidence="9 10">2,3-bisphosphoglycerate-independent phosphoglycerate mutase</fullName>
        <shortName evidence="9">BPG-independent PGAM</shortName>
        <shortName evidence="9">Phosphoglyceromutase</shortName>
        <shortName evidence="9">iPGM</shortName>
        <ecNumber evidence="9 10">5.4.2.12</ecNumber>
    </recommendedName>
</protein>
<evidence type="ECO:0000256" key="9">
    <source>
        <dbReference type="HAMAP-Rule" id="MF_01038"/>
    </source>
</evidence>
<dbReference type="GO" id="GO:0004619">
    <property type="term" value="F:phosphoglycerate mutase activity"/>
    <property type="evidence" value="ECO:0007669"/>
    <property type="project" value="UniProtKB-UniRule"/>
</dbReference>
<dbReference type="InterPro" id="IPR011258">
    <property type="entry name" value="BPG-indep_PGM_N"/>
</dbReference>
<accession>A0A0G7ZMW6</accession>
<feature type="binding site" evidence="9 13">
    <location>
        <position position="68"/>
    </location>
    <ligand>
        <name>Mn(2+)</name>
        <dbReference type="ChEBI" id="CHEBI:29035"/>
        <label>2</label>
    </ligand>
</feature>
<comment type="function">
    <text evidence="2 9">Catalyzes the interconversion of 2-phosphoglycerate and 3-phosphoglycerate.</text>
</comment>
<dbReference type="EMBL" id="CWGI01000001">
    <property type="protein sequence ID" value="CRX36968.1"/>
    <property type="molecule type" value="Genomic_DNA"/>
</dbReference>
<comment type="subunit">
    <text evidence="9">Monomer.</text>
</comment>
<name>A0A0G7ZMW6_9MOLU</name>
<dbReference type="InterPro" id="IPR006124">
    <property type="entry name" value="Metalloenzyme"/>
</dbReference>
<evidence type="ECO:0000256" key="8">
    <source>
        <dbReference type="ARBA" id="ARBA00023235"/>
    </source>
</evidence>
<evidence type="ECO:0000313" key="17">
    <source>
        <dbReference type="Proteomes" id="UP000242141"/>
    </source>
</evidence>
<evidence type="ECO:0000256" key="2">
    <source>
        <dbReference type="ARBA" id="ARBA00002315"/>
    </source>
</evidence>
<dbReference type="AlphaFoldDB" id="A0A0G7ZMW6"/>
<keyword evidence="8 9" id="KW-0413">Isomerase</keyword>
<dbReference type="Proteomes" id="UP000242141">
    <property type="component" value="Unassembled WGS sequence"/>
</dbReference>
<feature type="binding site" evidence="9 12">
    <location>
        <begin position="257"/>
        <end position="260"/>
    </location>
    <ligand>
        <name>substrate</name>
    </ligand>
</feature>
<dbReference type="GO" id="GO:0006096">
    <property type="term" value="P:glycolytic process"/>
    <property type="evidence" value="ECO:0007669"/>
    <property type="project" value="UniProtKB-UniRule"/>
</dbReference>
<evidence type="ECO:0000313" key="16">
    <source>
        <dbReference type="EMBL" id="CRX36968.1"/>
    </source>
</evidence>
<evidence type="ECO:0000259" key="15">
    <source>
        <dbReference type="Pfam" id="PF06415"/>
    </source>
</evidence>
<feature type="binding site" evidence="9 12">
    <location>
        <begin position="158"/>
        <end position="159"/>
    </location>
    <ligand>
        <name>substrate</name>
    </ligand>
</feature>
<dbReference type="SUPFAM" id="SSF53649">
    <property type="entry name" value="Alkaline phosphatase-like"/>
    <property type="match status" value="1"/>
</dbReference>
<feature type="binding site" evidence="9 12">
    <location>
        <position position="185"/>
    </location>
    <ligand>
        <name>substrate</name>
    </ligand>
</feature>
<organism evidence="16 17">
    <name type="scientific">Candidatus Hepatoplasma crinochetorum</name>
    <dbReference type="NCBI Taxonomy" id="295596"/>
    <lineage>
        <taxon>Bacteria</taxon>
        <taxon>Bacillati</taxon>
        <taxon>Mycoplasmatota</taxon>
        <taxon>Mollicutes</taxon>
        <taxon>Candidatus Hepatoplasmataceae</taxon>
        <taxon>Candidatus Hepatoplasma</taxon>
    </lineage>
</organism>
<evidence type="ECO:0000256" key="11">
    <source>
        <dbReference type="PIRSR" id="PIRSR001492-1"/>
    </source>
</evidence>
<evidence type="ECO:0000259" key="14">
    <source>
        <dbReference type="Pfam" id="PF01676"/>
    </source>
</evidence>
<feature type="domain" description="Metalloenzyme" evidence="14">
    <location>
        <begin position="10"/>
        <end position="503"/>
    </location>
</feature>
<dbReference type="GO" id="GO:0030145">
    <property type="term" value="F:manganese ion binding"/>
    <property type="evidence" value="ECO:0007669"/>
    <property type="project" value="UniProtKB-UniRule"/>
</dbReference>
<dbReference type="PANTHER" id="PTHR31637:SF0">
    <property type="entry name" value="2,3-BISPHOSPHOGLYCERATE-INDEPENDENT PHOSPHOGLYCERATE MUTASE"/>
    <property type="match status" value="1"/>
</dbReference>
<dbReference type="GO" id="GO:0005829">
    <property type="term" value="C:cytosol"/>
    <property type="evidence" value="ECO:0007669"/>
    <property type="project" value="TreeGrafter"/>
</dbReference>
<feature type="binding site" evidence="9 12">
    <location>
        <position position="191"/>
    </location>
    <ligand>
        <name>substrate</name>
    </ligand>
</feature>
<dbReference type="NCBIfam" id="TIGR01307">
    <property type="entry name" value="pgm_bpd_ind"/>
    <property type="match status" value="1"/>
</dbReference>
<evidence type="ECO:0000256" key="4">
    <source>
        <dbReference type="ARBA" id="ARBA00008819"/>
    </source>
</evidence>
<comment type="pathway">
    <text evidence="3 9">Carbohydrate degradation; glycolysis; pyruvate from D-glyceraldehyde 3-phosphate: step 3/5.</text>
</comment>
<comment type="similarity">
    <text evidence="4 9">Belongs to the BPG-independent phosphoglycerate mutase family.</text>
</comment>
<evidence type="ECO:0000256" key="1">
    <source>
        <dbReference type="ARBA" id="ARBA00000370"/>
    </source>
</evidence>
<feature type="binding site" evidence="9 13">
    <location>
        <position position="442"/>
    </location>
    <ligand>
        <name>Mn(2+)</name>
        <dbReference type="ChEBI" id="CHEBI:29035"/>
        <label>2</label>
    </ligand>
</feature>
<dbReference type="Pfam" id="PF06415">
    <property type="entry name" value="iPGM_N"/>
    <property type="match status" value="1"/>
</dbReference>
<evidence type="ECO:0000256" key="10">
    <source>
        <dbReference type="NCBIfam" id="TIGR01307"/>
    </source>
</evidence>
<feature type="domain" description="BPG-independent PGAM N-terminal" evidence="15">
    <location>
        <begin position="88"/>
        <end position="298"/>
    </location>
</feature>